<dbReference type="InterPro" id="IPR001387">
    <property type="entry name" value="Cro/C1-type_HTH"/>
</dbReference>
<dbReference type="EMBL" id="FRYL01000041">
    <property type="protein sequence ID" value="SHO81565.1"/>
    <property type="molecule type" value="Genomic_DNA"/>
</dbReference>
<dbReference type="SMART" id="SM00530">
    <property type="entry name" value="HTH_XRE"/>
    <property type="match status" value="1"/>
</dbReference>
<feature type="domain" description="HTH cro/C1-type" evidence="2">
    <location>
        <begin position="34"/>
        <end position="88"/>
    </location>
</feature>
<keyword evidence="1 3" id="KW-0238">DNA-binding</keyword>
<dbReference type="Pfam" id="PF01381">
    <property type="entry name" value="HTH_3"/>
    <property type="match status" value="1"/>
</dbReference>
<dbReference type="PANTHER" id="PTHR46558:SF11">
    <property type="entry name" value="HTH-TYPE TRANSCRIPTIONAL REGULATOR XRE"/>
    <property type="match status" value="1"/>
</dbReference>
<dbReference type="PANTHER" id="PTHR46558">
    <property type="entry name" value="TRACRIPTIONAL REGULATORY PROTEIN-RELATED-RELATED"/>
    <property type="match status" value="1"/>
</dbReference>
<evidence type="ECO:0000259" key="2">
    <source>
        <dbReference type="PROSITE" id="PS50943"/>
    </source>
</evidence>
<reference evidence="3" key="1">
    <citation type="submission" date="2016-10" db="EMBL/GenBank/DDBJ databases">
        <authorList>
            <person name="de Groot N.N."/>
        </authorList>
    </citation>
    <scope>NUCLEOTIDE SEQUENCE</scope>
</reference>
<name>A0A1W1EL20_9ZZZZ</name>
<proteinExistence type="predicted"/>
<accession>A0A1W1EL20</accession>
<organism evidence="3">
    <name type="scientific">hydrothermal vent metagenome</name>
    <dbReference type="NCBI Taxonomy" id="652676"/>
    <lineage>
        <taxon>unclassified sequences</taxon>
        <taxon>metagenomes</taxon>
        <taxon>ecological metagenomes</taxon>
    </lineage>
</organism>
<dbReference type="SUPFAM" id="SSF47413">
    <property type="entry name" value="lambda repressor-like DNA-binding domains"/>
    <property type="match status" value="1"/>
</dbReference>
<evidence type="ECO:0000313" key="3">
    <source>
        <dbReference type="EMBL" id="SHO81565.1"/>
    </source>
</evidence>
<gene>
    <name evidence="3" type="ORF">MNB_SV-15-1144</name>
</gene>
<dbReference type="InterPro" id="IPR010982">
    <property type="entry name" value="Lambda_DNA-bd_dom_sf"/>
</dbReference>
<dbReference type="GO" id="GO:0003677">
    <property type="term" value="F:DNA binding"/>
    <property type="evidence" value="ECO:0007669"/>
    <property type="project" value="UniProtKB-KW"/>
</dbReference>
<dbReference type="AlphaFoldDB" id="A0A1W1EL20"/>
<dbReference type="Gene3D" id="1.10.260.40">
    <property type="entry name" value="lambda repressor-like DNA-binding domains"/>
    <property type="match status" value="1"/>
</dbReference>
<sequence>MSDFKKHLEDKLDNPKFKQEWDNLELRYTIIKQLIKLRNSYNLSQTQLAKKIGTTQAVISRIENGTTNIGIDFLEKIARAFDKKVEFNLV</sequence>
<evidence type="ECO:0000256" key="1">
    <source>
        <dbReference type="ARBA" id="ARBA00023125"/>
    </source>
</evidence>
<protein>
    <submittedName>
        <fullName evidence="3">DNA-binding protein, putative</fullName>
    </submittedName>
</protein>
<dbReference type="CDD" id="cd00093">
    <property type="entry name" value="HTH_XRE"/>
    <property type="match status" value="1"/>
</dbReference>
<dbReference type="PROSITE" id="PS50943">
    <property type="entry name" value="HTH_CROC1"/>
    <property type="match status" value="1"/>
</dbReference>